<comment type="caution">
    <text evidence="1">The sequence shown here is derived from an EMBL/GenBank/DDBJ whole genome shotgun (WGS) entry which is preliminary data.</text>
</comment>
<dbReference type="Gene3D" id="1.20.1290.10">
    <property type="entry name" value="AhpD-like"/>
    <property type="match status" value="1"/>
</dbReference>
<gene>
    <name evidence="1" type="ORF">A5792_25870</name>
</gene>
<evidence type="ECO:0008006" key="3">
    <source>
        <dbReference type="Google" id="ProtNLM"/>
    </source>
</evidence>
<dbReference type="PANTHER" id="PTHR34846:SF11">
    <property type="entry name" value="4-CARBOXYMUCONOLACTONE DECARBOXYLASE FAMILY PROTEIN (AFU_ORTHOLOGUE AFUA_6G11590)"/>
    <property type="match status" value="1"/>
</dbReference>
<proteinExistence type="predicted"/>
<protein>
    <recommendedName>
        <fullName evidence="3">Carboxymuconolactone decarboxylase</fullName>
    </recommendedName>
</protein>
<dbReference type="EMBL" id="LZSO01000031">
    <property type="protein sequence ID" value="OBB27340.1"/>
    <property type="molecule type" value="Genomic_DNA"/>
</dbReference>
<name>A0A1A0QYQ8_MYCPR</name>
<dbReference type="InterPro" id="IPR029032">
    <property type="entry name" value="AhpD-like"/>
</dbReference>
<dbReference type="PANTHER" id="PTHR34846">
    <property type="entry name" value="4-CARBOXYMUCONOLACTONE DECARBOXYLASE FAMILY PROTEIN (AFU_ORTHOLOGUE AFUA_6G11590)"/>
    <property type="match status" value="1"/>
</dbReference>
<dbReference type="AlphaFoldDB" id="A0A1A0QYQ8"/>
<evidence type="ECO:0000313" key="1">
    <source>
        <dbReference type="EMBL" id="OBB27340.1"/>
    </source>
</evidence>
<dbReference type="Proteomes" id="UP000093902">
    <property type="component" value="Unassembled WGS sequence"/>
</dbReference>
<organism evidence="1 2">
    <name type="scientific">Mycolicibacterium peregrinum</name>
    <name type="common">Mycobacterium peregrinum</name>
    <dbReference type="NCBI Taxonomy" id="43304"/>
    <lineage>
        <taxon>Bacteria</taxon>
        <taxon>Bacillati</taxon>
        <taxon>Actinomycetota</taxon>
        <taxon>Actinomycetes</taxon>
        <taxon>Mycobacteriales</taxon>
        <taxon>Mycobacteriaceae</taxon>
        <taxon>Mycolicibacterium</taxon>
    </lineage>
</organism>
<evidence type="ECO:0000313" key="2">
    <source>
        <dbReference type="Proteomes" id="UP000093902"/>
    </source>
</evidence>
<reference evidence="2" key="1">
    <citation type="submission" date="2016-06" db="EMBL/GenBank/DDBJ databases">
        <authorList>
            <person name="Sutton G."/>
            <person name="Brinkac L."/>
            <person name="Sanka R."/>
            <person name="Adams M."/>
            <person name="Lau E."/>
            <person name="Mehaffy C."/>
            <person name="Tameris M."/>
            <person name="Hatherill M."/>
            <person name="Hanekom W."/>
            <person name="Mahomed H."/>
            <person name="Mcshane H."/>
        </authorList>
    </citation>
    <scope>NUCLEOTIDE SEQUENCE [LARGE SCALE GENOMIC DNA]</scope>
    <source>
        <strain evidence="2">852002-51209_SCH5440388</strain>
    </source>
</reference>
<dbReference type="SUPFAM" id="SSF69118">
    <property type="entry name" value="AhpD-like"/>
    <property type="match status" value="1"/>
</dbReference>
<accession>A0A1A0QYQ8</accession>
<sequence length="212" mass="21871">MPTPAPATPALPDGPNGLGGRLPLLDLDTATPAQLELAARVKALALPIQQATGIELVTPDGQLIGPLNAYLYNPVIGGALFDVGNTFASSTLSARVKEVVILSVGGLWGSEYEVWSHSKVARLAGLPEEAIVSLGSGQAPVGLSGDELIAAQFVQELVSTYRVSDELYYAAEAAFGRAGLVDLVNLASTYLGASAVLNAFEIPVPHEAPVTV</sequence>